<dbReference type="GO" id="GO:0004814">
    <property type="term" value="F:arginine-tRNA ligase activity"/>
    <property type="evidence" value="ECO:0007669"/>
    <property type="project" value="UniProtKB-EC"/>
</dbReference>
<dbReference type="SUPFAM" id="SSF47323">
    <property type="entry name" value="Anticodon-binding domain of a subclass of class I aminoacyl-tRNA synthetases"/>
    <property type="match status" value="1"/>
</dbReference>
<accession>A0A1Q9CRR1</accession>
<keyword evidence="7 10" id="KW-0030">Aminoacyl-tRNA synthetase</keyword>
<evidence type="ECO:0000256" key="5">
    <source>
        <dbReference type="ARBA" id="ARBA00022840"/>
    </source>
</evidence>
<reference evidence="12 13" key="1">
    <citation type="submission" date="2016-02" db="EMBL/GenBank/DDBJ databases">
        <title>Genome analysis of coral dinoflagellate symbionts highlights evolutionary adaptations to a symbiotic lifestyle.</title>
        <authorList>
            <person name="Aranda M."/>
            <person name="Li Y."/>
            <person name="Liew Y.J."/>
            <person name="Baumgarten S."/>
            <person name="Simakov O."/>
            <person name="Wilson M."/>
            <person name="Piel J."/>
            <person name="Ashoor H."/>
            <person name="Bougouffa S."/>
            <person name="Bajic V.B."/>
            <person name="Ryu T."/>
            <person name="Ravasi T."/>
            <person name="Bayer T."/>
            <person name="Micklem G."/>
            <person name="Kim H."/>
            <person name="Bhak J."/>
            <person name="Lajeunesse T.C."/>
            <person name="Voolstra C.R."/>
        </authorList>
    </citation>
    <scope>NUCLEOTIDE SEQUENCE [LARGE SCALE GENOMIC DNA]</scope>
    <source>
        <strain evidence="12 13">CCMP2467</strain>
    </source>
</reference>
<dbReference type="InterPro" id="IPR008909">
    <property type="entry name" value="DALR_anticod-bd"/>
</dbReference>
<name>A0A1Q9CRR1_SYMMI</name>
<dbReference type="CDD" id="cd00671">
    <property type="entry name" value="ArgRS_core"/>
    <property type="match status" value="1"/>
</dbReference>
<dbReference type="SUPFAM" id="SSF55190">
    <property type="entry name" value="Arginyl-tRNA synthetase (ArgRS), N-terminal 'additional' domain"/>
    <property type="match status" value="1"/>
</dbReference>
<dbReference type="SUPFAM" id="SSF52374">
    <property type="entry name" value="Nucleotidylyl transferase"/>
    <property type="match status" value="1"/>
</dbReference>
<keyword evidence="5 10" id="KW-0067">ATP-binding</keyword>
<comment type="catalytic activity">
    <reaction evidence="9">
        <text>tRNA(Arg) + L-arginine + ATP = L-arginyl-tRNA(Arg) + AMP + diphosphate</text>
        <dbReference type="Rhea" id="RHEA:20301"/>
        <dbReference type="Rhea" id="RHEA-COMP:9658"/>
        <dbReference type="Rhea" id="RHEA-COMP:9673"/>
        <dbReference type="ChEBI" id="CHEBI:30616"/>
        <dbReference type="ChEBI" id="CHEBI:32682"/>
        <dbReference type="ChEBI" id="CHEBI:33019"/>
        <dbReference type="ChEBI" id="CHEBI:78442"/>
        <dbReference type="ChEBI" id="CHEBI:78513"/>
        <dbReference type="ChEBI" id="CHEBI:456215"/>
        <dbReference type="EC" id="6.1.1.19"/>
    </reaction>
</comment>
<dbReference type="GO" id="GO:0005524">
    <property type="term" value="F:ATP binding"/>
    <property type="evidence" value="ECO:0007669"/>
    <property type="project" value="UniProtKB-KW"/>
</dbReference>
<evidence type="ECO:0000256" key="2">
    <source>
        <dbReference type="ARBA" id="ARBA00012837"/>
    </source>
</evidence>
<dbReference type="Pfam" id="PF05746">
    <property type="entry name" value="DALR_1"/>
    <property type="match status" value="1"/>
</dbReference>
<keyword evidence="6 10" id="KW-0648">Protein biosynthesis</keyword>
<dbReference type="InterPro" id="IPR036695">
    <property type="entry name" value="Arg-tRNA-synth_N_sf"/>
</dbReference>
<organism evidence="12 13">
    <name type="scientific">Symbiodinium microadriaticum</name>
    <name type="common">Dinoflagellate</name>
    <name type="synonym">Zooxanthella microadriatica</name>
    <dbReference type="NCBI Taxonomy" id="2951"/>
    <lineage>
        <taxon>Eukaryota</taxon>
        <taxon>Sar</taxon>
        <taxon>Alveolata</taxon>
        <taxon>Dinophyceae</taxon>
        <taxon>Suessiales</taxon>
        <taxon>Symbiodiniaceae</taxon>
        <taxon>Symbiodinium</taxon>
    </lineage>
</organism>
<dbReference type="PANTHER" id="PTHR11956">
    <property type="entry name" value="ARGINYL-TRNA SYNTHETASE"/>
    <property type="match status" value="1"/>
</dbReference>
<dbReference type="Gene3D" id="3.30.1360.70">
    <property type="entry name" value="Arginyl tRNA synthetase N-terminal domain"/>
    <property type="match status" value="1"/>
</dbReference>
<dbReference type="Proteomes" id="UP000186817">
    <property type="component" value="Unassembled WGS sequence"/>
</dbReference>
<evidence type="ECO:0000313" key="12">
    <source>
        <dbReference type="EMBL" id="OLP85600.1"/>
    </source>
</evidence>
<keyword evidence="13" id="KW-1185">Reference proteome</keyword>
<evidence type="ECO:0000256" key="7">
    <source>
        <dbReference type="ARBA" id="ARBA00023146"/>
    </source>
</evidence>
<dbReference type="EC" id="6.1.1.19" evidence="2"/>
<dbReference type="Pfam" id="PF00750">
    <property type="entry name" value="tRNA-synt_1d"/>
    <property type="match status" value="1"/>
</dbReference>
<dbReference type="InterPro" id="IPR009080">
    <property type="entry name" value="tRNAsynth_Ia_anticodon-bd"/>
</dbReference>
<dbReference type="PANTHER" id="PTHR11956:SF5">
    <property type="entry name" value="ARGININE--TRNA LIGASE, CYTOPLASMIC"/>
    <property type="match status" value="1"/>
</dbReference>
<evidence type="ECO:0000256" key="3">
    <source>
        <dbReference type="ARBA" id="ARBA00022598"/>
    </source>
</evidence>
<feature type="compositionally biased region" description="Polar residues" evidence="11">
    <location>
        <begin position="76"/>
        <end position="89"/>
    </location>
</feature>
<feature type="compositionally biased region" description="Polar residues" evidence="11">
    <location>
        <begin position="96"/>
        <end position="114"/>
    </location>
</feature>
<dbReference type="EMBL" id="LSRX01000965">
    <property type="protein sequence ID" value="OLP85600.1"/>
    <property type="molecule type" value="Genomic_DNA"/>
</dbReference>
<dbReference type="HAMAP" id="MF_00123">
    <property type="entry name" value="Arg_tRNA_synth"/>
    <property type="match status" value="1"/>
</dbReference>
<gene>
    <name evidence="12" type="primary">argS</name>
    <name evidence="12" type="ORF">AK812_SmicGene33378</name>
</gene>
<protein>
    <recommendedName>
        <fullName evidence="2">arginine--tRNA ligase</fullName>
        <ecNumber evidence="2">6.1.1.19</ecNumber>
    </recommendedName>
    <alternativeName>
        <fullName evidence="8">Arginyl-tRNA synthetase</fullName>
    </alternativeName>
</protein>
<dbReference type="InterPro" id="IPR001278">
    <property type="entry name" value="Arg-tRNA-ligase"/>
</dbReference>
<dbReference type="Pfam" id="PF03485">
    <property type="entry name" value="Arg_tRNA_synt_N"/>
    <property type="match status" value="1"/>
</dbReference>
<dbReference type="InterPro" id="IPR001412">
    <property type="entry name" value="aa-tRNA-synth_I_CS"/>
</dbReference>
<dbReference type="Gene3D" id="3.40.50.620">
    <property type="entry name" value="HUPs"/>
    <property type="match status" value="1"/>
</dbReference>
<evidence type="ECO:0000256" key="11">
    <source>
        <dbReference type="SAM" id="MobiDB-lite"/>
    </source>
</evidence>
<evidence type="ECO:0000256" key="10">
    <source>
        <dbReference type="RuleBase" id="RU363038"/>
    </source>
</evidence>
<keyword evidence="4 10" id="KW-0547">Nucleotide-binding</keyword>
<dbReference type="FunFam" id="3.40.50.620:FF:000116">
    <property type="entry name" value="Arginine--tRNA ligase"/>
    <property type="match status" value="1"/>
</dbReference>
<keyword evidence="3 10" id="KW-0436">Ligase</keyword>
<dbReference type="InterPro" id="IPR005148">
    <property type="entry name" value="Arg-tRNA-synth_N"/>
</dbReference>
<dbReference type="GO" id="GO:0005737">
    <property type="term" value="C:cytoplasm"/>
    <property type="evidence" value="ECO:0007669"/>
    <property type="project" value="InterPro"/>
</dbReference>
<feature type="region of interest" description="Disordered" evidence="11">
    <location>
        <begin position="70"/>
        <end position="117"/>
    </location>
</feature>
<dbReference type="PROSITE" id="PS00178">
    <property type="entry name" value="AA_TRNA_LIGASE_I"/>
    <property type="match status" value="1"/>
</dbReference>
<dbReference type="SMART" id="SM00836">
    <property type="entry name" value="DALR_1"/>
    <property type="match status" value="1"/>
</dbReference>
<dbReference type="InterPro" id="IPR035684">
    <property type="entry name" value="ArgRS_core"/>
</dbReference>
<comment type="similarity">
    <text evidence="1 10">Belongs to the class-I aminoacyl-tRNA synthetase family.</text>
</comment>
<proteinExistence type="inferred from homology"/>
<evidence type="ECO:0000313" key="13">
    <source>
        <dbReference type="Proteomes" id="UP000186817"/>
    </source>
</evidence>
<comment type="caution">
    <text evidence="12">The sequence shown here is derived from an EMBL/GenBank/DDBJ whole genome shotgun (WGS) entry which is preliminary data.</text>
</comment>
<evidence type="ECO:0000256" key="4">
    <source>
        <dbReference type="ARBA" id="ARBA00022741"/>
    </source>
</evidence>
<sequence length="893" mass="99123">MTHPIELEQRGRVLDVSLDGCAFGEAAVPSLARICLNVRRFSLCQCGGGEGSLGQSFAVHLEDLARGLGRRRKGSGTASAESSPAQVSRSTRERQLNFQSQLGQKWPNEQSSIGSAPRARGPLYSADLFLAATPRSGQKAMVGLRGWRLLGRARRRSTGPLVALSLALSSHLAHLSWNALPGFVAAWAPTPTVHHSGSRLLAGSVRAVASAVEAGPAVKTLSEASLQAQVEGFFARALADVAGEAKVMVAPADPRFGDYQCNNAMGLFKQSKKEGGKEGWKSPRDVGEAIKDALPAEASELFEEVNVAPQGFITVKLSPQWLHKQVAELFDHGLQLRSSMSQRIVIDYSSPNIAKEMHVGHLRSTILGDTMANLFEDLGHEVVRLNHVGDWGTQFGMLLEYMRREEALDGEASSMVVSDLQKFYRSAKEAFDEDDEFRKKAQTNVVELQSGADWARAAWNRICEASRKEFDTVYGRLQIRGLQERGESFYNKMLPGVVEELQEKGLVTESDGALCVFTKVSETPLIVQKADGGFGYDSTDCAAVQHRINEENANRVIYVIDNGQELHMRMVFSAAEQAGWLSGGARLDFMGFGLVQGQDGKKFKTRSGEVVRLRDLLDEAADRSEVELRKRAENANIVLDEDKERKLKQNAESIGVAAVKYFDLRQNRNSDYRFSYDSMLDPKGNTAVYVLYAYARIAGVLRRADFEIGTLSTTDLELTEAPERALALRLLRLPEVIAQVEDDLFPSRLVDHMYGLATDFSSFYTECPVVGSEQQKSRLRPLRLLLRELRLRDLALRDSSVQLLVNAISWLRVARRDMDDLEVLELDGNHLTQSMVPSLTPLLTELRTLQRLSLSRNKLRHLGGFFEYIAHAKTTDLQFAQDIRRRHLETIGD</sequence>
<dbReference type="OrthoDB" id="68056at2759"/>
<dbReference type="GO" id="GO:0006420">
    <property type="term" value="P:arginyl-tRNA aminoacylation"/>
    <property type="evidence" value="ECO:0007669"/>
    <property type="project" value="InterPro"/>
</dbReference>
<evidence type="ECO:0000256" key="1">
    <source>
        <dbReference type="ARBA" id="ARBA00005594"/>
    </source>
</evidence>
<dbReference type="SMART" id="SM01016">
    <property type="entry name" value="Arg_tRNA_synt_N"/>
    <property type="match status" value="1"/>
</dbReference>
<dbReference type="SUPFAM" id="SSF52047">
    <property type="entry name" value="RNI-like"/>
    <property type="match status" value="1"/>
</dbReference>
<evidence type="ECO:0000256" key="9">
    <source>
        <dbReference type="ARBA" id="ARBA00049339"/>
    </source>
</evidence>
<dbReference type="PRINTS" id="PR01038">
    <property type="entry name" value="TRNASYNTHARG"/>
</dbReference>
<dbReference type="AlphaFoldDB" id="A0A1Q9CRR1"/>
<dbReference type="NCBIfam" id="TIGR00456">
    <property type="entry name" value="argS"/>
    <property type="match status" value="1"/>
</dbReference>
<dbReference type="InterPro" id="IPR014729">
    <property type="entry name" value="Rossmann-like_a/b/a_fold"/>
</dbReference>
<evidence type="ECO:0000256" key="8">
    <source>
        <dbReference type="ARBA" id="ARBA00033033"/>
    </source>
</evidence>
<dbReference type="Gene3D" id="1.10.730.10">
    <property type="entry name" value="Isoleucyl-tRNA Synthetase, Domain 1"/>
    <property type="match status" value="1"/>
</dbReference>
<evidence type="ECO:0000256" key="6">
    <source>
        <dbReference type="ARBA" id="ARBA00022917"/>
    </source>
</evidence>